<dbReference type="FunCoup" id="A0A673AWB3">
    <property type="interactions" value="988"/>
</dbReference>
<accession>A0A673AWB3</accession>
<evidence type="ECO:0000256" key="4">
    <source>
        <dbReference type="ARBA" id="ARBA00022490"/>
    </source>
</evidence>
<dbReference type="Pfam" id="PF15268">
    <property type="entry name" value="Dapper"/>
    <property type="match status" value="2"/>
</dbReference>
<name>A0A673AWB3_9TELE</name>
<keyword evidence="5" id="KW-0879">Wnt signaling pathway</keyword>
<dbReference type="InterPro" id="IPR024843">
    <property type="entry name" value="Dapper"/>
</dbReference>
<evidence type="ECO:0000256" key="1">
    <source>
        <dbReference type="ARBA" id="ARBA00004496"/>
    </source>
</evidence>
<sequence length="736" mass="80784">MWSGFRCGLGLDVDWVQIWTGFRCGLGSHVDWVQMWSGFTCGLGSHVVWVQMWTQWFFFVQNCLRRPDPGLGSQLQGLDQQINDLRLDDRPSHDPLETDSRPSSGFFDLSDAASGSLSNSSNSVFSECLCLTADADGRVPSFSPSALSSDELVCCLDCDDLVAGLCEDSSSSSSVRRSLSAPHPSSLDSASSDLQSRFQCDVYCYPSPLHAVAVQSPLLLQVLGHGGWTRVGETASDRGPLNPPVPLVPPVAQNSSWLTQKRLDGYIYNLLQRRPQPIRTSRPRTSIGTDPAKSVLRQASLSARQMSGSGSGFGTSSPLRQRPEEDKNEEQQIQKSNTDLIQSGLKVTCSRTRTIQNQVDMNNTTLKMKRSTRPPPSTTPTKDVREVDGPSASPEDVQPPCLPSEDRTSQPGQKDKGESPGLEPTGPGSSSESQDEAGGGGSHMVNAKSIPTQWQNAKQCGKNVKTKANRMSDPTDMENPGHRSHLRSTSTRIRTSEEQGHVKVSRRASGGSSGRPSSRLKRLPASIPEDQVMDKHNVRSGVSSSHRHHGNHHRHHHHPRRHHHNQDQVAVVAKPKHKCSDYWRLRTVVDVPYDEAFRRARRCQRRENMCLSSPYSYMAGSNSEYSAECASLFHSTVVDTSEDEKSDYTTNCFGDSESSSDGDDVEESATTSNIEERGGAGLMSRGQGQMGGGSRAEVTEQEVTQTKAFVKIKVSHNLKKKILRFRGGSLKLMTTV</sequence>
<feature type="region of interest" description="Disordered" evidence="7">
    <location>
        <begin position="274"/>
        <end position="566"/>
    </location>
</feature>
<dbReference type="Ensembl" id="ENSSORT00005033550.1">
    <property type="protein sequence ID" value="ENSSORP00005032652.1"/>
    <property type="gene ID" value="ENSSORG00005015500.1"/>
</dbReference>
<dbReference type="PANTHER" id="PTHR15919:SF12">
    <property type="entry name" value="DAPPER HOMOLOG 1"/>
    <property type="match status" value="1"/>
</dbReference>
<feature type="compositionally biased region" description="Basic residues" evidence="7">
    <location>
        <begin position="545"/>
        <end position="564"/>
    </location>
</feature>
<reference evidence="8" key="2">
    <citation type="submission" date="2025-08" db="UniProtKB">
        <authorList>
            <consortium name="Ensembl"/>
        </authorList>
    </citation>
    <scope>IDENTIFICATION</scope>
</reference>
<evidence type="ECO:0000313" key="9">
    <source>
        <dbReference type="Proteomes" id="UP000472271"/>
    </source>
</evidence>
<feature type="compositionally biased region" description="Basic and acidic residues" evidence="7">
    <location>
        <begin position="404"/>
        <end position="418"/>
    </location>
</feature>
<dbReference type="PANTHER" id="PTHR15919">
    <property type="entry name" value="DAPPER-RELATED"/>
    <property type="match status" value="1"/>
</dbReference>
<dbReference type="Proteomes" id="UP000472271">
    <property type="component" value="Chromosome 22"/>
</dbReference>
<dbReference type="GO" id="GO:0090090">
    <property type="term" value="P:negative regulation of canonical Wnt signaling pathway"/>
    <property type="evidence" value="ECO:0007669"/>
    <property type="project" value="TreeGrafter"/>
</dbReference>
<feature type="compositionally biased region" description="Polar residues" evidence="7">
    <location>
        <begin position="449"/>
        <end position="458"/>
    </location>
</feature>
<dbReference type="GO" id="GO:0046329">
    <property type="term" value="P:negative regulation of JNK cascade"/>
    <property type="evidence" value="ECO:0007669"/>
    <property type="project" value="TreeGrafter"/>
</dbReference>
<proteinExistence type="inferred from homology"/>
<evidence type="ECO:0000313" key="8">
    <source>
        <dbReference type="Ensembl" id="ENSSORP00005032652.1"/>
    </source>
</evidence>
<feature type="compositionally biased region" description="Polar residues" evidence="7">
    <location>
        <begin position="297"/>
        <end position="306"/>
    </location>
</feature>
<feature type="region of interest" description="Disordered" evidence="7">
    <location>
        <begin position="171"/>
        <end position="191"/>
    </location>
</feature>
<dbReference type="GO" id="GO:0016055">
    <property type="term" value="P:Wnt signaling pathway"/>
    <property type="evidence" value="ECO:0007669"/>
    <property type="project" value="UniProtKB-KW"/>
</dbReference>
<feature type="region of interest" description="Disordered" evidence="7">
    <location>
        <begin position="644"/>
        <end position="699"/>
    </location>
</feature>
<keyword evidence="4" id="KW-0963">Cytoplasm</keyword>
<comment type="subcellular location">
    <subcellularLocation>
        <location evidence="1">Cytoplasm</location>
    </subcellularLocation>
</comment>
<protein>
    <submittedName>
        <fullName evidence="8">Dishevelled-binding antagonist of beta-catenin 1</fullName>
    </submittedName>
</protein>
<keyword evidence="3" id="KW-0217">Developmental protein</keyword>
<evidence type="ECO:0000256" key="5">
    <source>
        <dbReference type="ARBA" id="ARBA00022687"/>
    </source>
</evidence>
<organism evidence="8 9">
    <name type="scientific">Sphaeramia orbicularis</name>
    <name type="common">orbiculate cardinalfish</name>
    <dbReference type="NCBI Taxonomy" id="375764"/>
    <lineage>
        <taxon>Eukaryota</taxon>
        <taxon>Metazoa</taxon>
        <taxon>Chordata</taxon>
        <taxon>Craniata</taxon>
        <taxon>Vertebrata</taxon>
        <taxon>Euteleostomi</taxon>
        <taxon>Actinopterygii</taxon>
        <taxon>Neopterygii</taxon>
        <taxon>Teleostei</taxon>
        <taxon>Neoteleostei</taxon>
        <taxon>Acanthomorphata</taxon>
        <taxon>Gobiaria</taxon>
        <taxon>Kurtiformes</taxon>
        <taxon>Apogonoidei</taxon>
        <taxon>Apogonidae</taxon>
        <taxon>Apogoninae</taxon>
        <taxon>Sphaeramia</taxon>
    </lineage>
</organism>
<keyword evidence="9" id="KW-1185">Reference proteome</keyword>
<feature type="compositionally biased region" description="Low complexity" evidence="7">
    <location>
        <begin position="507"/>
        <end position="517"/>
    </location>
</feature>
<evidence type="ECO:0000256" key="2">
    <source>
        <dbReference type="ARBA" id="ARBA00010807"/>
    </source>
</evidence>
<comment type="similarity">
    <text evidence="2">Belongs to the dapper family.</text>
</comment>
<reference evidence="8" key="1">
    <citation type="submission" date="2019-06" db="EMBL/GenBank/DDBJ databases">
        <authorList>
            <consortium name="Wellcome Sanger Institute Data Sharing"/>
        </authorList>
    </citation>
    <scope>NUCLEOTIDE SEQUENCE [LARGE SCALE GENOMIC DNA]</scope>
</reference>
<dbReference type="AlphaFoldDB" id="A0A673AWB3"/>
<dbReference type="GO" id="GO:2000095">
    <property type="term" value="P:regulation of Wnt signaling pathway, planar cell polarity pathway"/>
    <property type="evidence" value="ECO:0007669"/>
    <property type="project" value="TreeGrafter"/>
</dbReference>
<feature type="compositionally biased region" description="Acidic residues" evidence="7">
    <location>
        <begin position="658"/>
        <end position="667"/>
    </location>
</feature>
<feature type="compositionally biased region" description="Polar residues" evidence="7">
    <location>
        <begin position="349"/>
        <end position="366"/>
    </location>
</feature>
<evidence type="ECO:0000256" key="3">
    <source>
        <dbReference type="ARBA" id="ARBA00022473"/>
    </source>
</evidence>
<evidence type="ECO:0000256" key="6">
    <source>
        <dbReference type="ARBA" id="ARBA00023054"/>
    </source>
</evidence>
<keyword evidence="6" id="KW-0175">Coiled coil</keyword>
<evidence type="ECO:0000256" key="7">
    <source>
        <dbReference type="SAM" id="MobiDB-lite"/>
    </source>
</evidence>
<feature type="compositionally biased region" description="Basic and acidic residues" evidence="7">
    <location>
        <begin position="321"/>
        <end position="332"/>
    </location>
</feature>
<dbReference type="InParanoid" id="A0A673AWB3"/>
<dbReference type="GO" id="GO:0005737">
    <property type="term" value="C:cytoplasm"/>
    <property type="evidence" value="ECO:0007669"/>
    <property type="project" value="UniProtKB-SubCell"/>
</dbReference>
<reference evidence="8" key="3">
    <citation type="submission" date="2025-09" db="UniProtKB">
        <authorList>
            <consortium name="Ensembl"/>
        </authorList>
    </citation>
    <scope>IDENTIFICATION</scope>
</reference>